<keyword evidence="2" id="KW-0675">Receptor</keyword>
<sequence length="780" mass="87659">MLVRKSVFIFSFLWFLTQQSIAQFTLNGVVADSTGVGIEGVAVKVANSTLGSSTNKKGEFSLHFKNQGLKEIDFSHIEFNPITKKIQIITSETRIEVRLKQSIVVLKAVDVETKREVDAASSVTIKAMAIKNISTPFNDISNILASLPSVMSNSELSTAYSVRGGNYDENIVRVNGIQVYRPFLVRAGQQEGLSFINSDLIQSVNFSAGGWDATNGGKMSSLLQATYKKADGWHGGFRVSLIGASGYLEGNIKNASFLIGIRHKRSRYMLNSLDVNAEYDPRFTDIQNYWNINVSDKVSIETLFSYAANKYQVTPENGQISFGTFNQELRFEVGFDGQEQMFYNTLQGAVKVNYKVTQSLDVNVIASYMQTYEIENGEVEGGYRLCDVDKNLDSDNFNECIQIRGIGTLYRYARNNLDANIIDFELNGRYRLNEKNNASFGVRYSTRNIQAGLNEYSFTDSIGYTTITGVQSSDVDIFANELTIYGQHRYQGVAFGVTTGIYASQNSLNGKFYISPRLLLNYSPIGNNRATFKLGAGIYRQQPFYREILDINGQPTANPTTQSSMHLVIGNEYRLTWWGRDFNMSTEAYYKSLWDLVPYQFDNVRVEYYPDYSAKGYAVGFEARLAGEFIEGTESWFSLGLLSTKEQIEGIDAEMVRRPTDQRFKIGAVFEDHIPNDPTLRVNLSFQYGSGLPIGPPNDLTQRNLFTADAYTRVDITFSKVFLIKASYWDNIRVGLGIYNLLGNKNAVTYTWIQDFSGQNFAVPNNLTGRLFNITLSTDF</sequence>
<dbReference type="EMBL" id="UOES01000420">
    <property type="protein sequence ID" value="VAW28567.1"/>
    <property type="molecule type" value="Genomic_DNA"/>
</dbReference>
<dbReference type="Pfam" id="PF07715">
    <property type="entry name" value="Plug"/>
    <property type="match status" value="1"/>
</dbReference>
<dbReference type="Pfam" id="PF13715">
    <property type="entry name" value="CarbopepD_reg_2"/>
    <property type="match status" value="1"/>
</dbReference>
<accession>A0A3B0UTI4</accession>
<dbReference type="SUPFAM" id="SSF49464">
    <property type="entry name" value="Carboxypeptidase regulatory domain-like"/>
    <property type="match status" value="1"/>
</dbReference>
<dbReference type="InterPro" id="IPR008969">
    <property type="entry name" value="CarboxyPept-like_regulatory"/>
</dbReference>
<gene>
    <name evidence="2" type="ORF">MNBD_BACTEROID06-347</name>
</gene>
<name>A0A3B0UTI4_9ZZZZ</name>
<feature type="domain" description="TonB-dependent receptor plug" evidence="1">
    <location>
        <begin position="116"/>
        <end position="216"/>
    </location>
</feature>
<reference evidence="2" key="1">
    <citation type="submission" date="2018-06" db="EMBL/GenBank/DDBJ databases">
        <authorList>
            <person name="Zhirakovskaya E."/>
        </authorList>
    </citation>
    <scope>NUCLEOTIDE SEQUENCE</scope>
</reference>
<dbReference type="Gene3D" id="2.60.40.1120">
    <property type="entry name" value="Carboxypeptidase-like, regulatory domain"/>
    <property type="match status" value="1"/>
</dbReference>
<dbReference type="SUPFAM" id="SSF56935">
    <property type="entry name" value="Porins"/>
    <property type="match status" value="1"/>
</dbReference>
<dbReference type="AlphaFoldDB" id="A0A3B0UTI4"/>
<organism evidence="2">
    <name type="scientific">hydrothermal vent metagenome</name>
    <dbReference type="NCBI Taxonomy" id="652676"/>
    <lineage>
        <taxon>unclassified sequences</taxon>
        <taxon>metagenomes</taxon>
        <taxon>ecological metagenomes</taxon>
    </lineage>
</organism>
<proteinExistence type="predicted"/>
<evidence type="ECO:0000313" key="2">
    <source>
        <dbReference type="EMBL" id="VAW28567.1"/>
    </source>
</evidence>
<dbReference type="Gene3D" id="2.170.130.10">
    <property type="entry name" value="TonB-dependent receptor, plug domain"/>
    <property type="match status" value="1"/>
</dbReference>
<dbReference type="InterPro" id="IPR037066">
    <property type="entry name" value="Plug_dom_sf"/>
</dbReference>
<evidence type="ECO:0000259" key="1">
    <source>
        <dbReference type="Pfam" id="PF07715"/>
    </source>
</evidence>
<protein>
    <submittedName>
        <fullName evidence="2">Putative ferric aerobactin receptor</fullName>
    </submittedName>
</protein>
<dbReference type="InterPro" id="IPR012910">
    <property type="entry name" value="Plug_dom"/>
</dbReference>